<keyword evidence="2" id="KW-1185">Reference proteome</keyword>
<evidence type="ECO:0000313" key="2">
    <source>
        <dbReference type="Proteomes" id="UP000076858"/>
    </source>
</evidence>
<dbReference type="AlphaFoldDB" id="A0A162RAU8"/>
<evidence type="ECO:0000313" key="1">
    <source>
        <dbReference type="EMBL" id="KZS20363.1"/>
    </source>
</evidence>
<dbReference type="EMBL" id="LRGB01000209">
    <property type="protein sequence ID" value="KZS20363.1"/>
    <property type="molecule type" value="Genomic_DNA"/>
</dbReference>
<name>A0A162RAU8_9CRUS</name>
<gene>
    <name evidence="1" type="ORF">APZ42_012968</name>
</gene>
<reference evidence="1 2" key="1">
    <citation type="submission" date="2016-03" db="EMBL/GenBank/DDBJ databases">
        <title>EvidentialGene: Evidence-directed Construction of Genes on Genomes.</title>
        <authorList>
            <person name="Gilbert D.G."/>
            <person name="Choi J.-H."/>
            <person name="Mockaitis K."/>
            <person name="Colbourne J."/>
            <person name="Pfrender M."/>
        </authorList>
    </citation>
    <scope>NUCLEOTIDE SEQUENCE [LARGE SCALE GENOMIC DNA]</scope>
    <source>
        <strain evidence="1 2">Xinb3</strain>
        <tissue evidence="1">Complete organism</tissue>
    </source>
</reference>
<dbReference type="Proteomes" id="UP000076858">
    <property type="component" value="Unassembled WGS sequence"/>
</dbReference>
<protein>
    <submittedName>
        <fullName evidence="1">Uncharacterized protein</fullName>
    </submittedName>
</protein>
<proteinExistence type="predicted"/>
<sequence>MIPFFFVSVRLYNIDFTAGFLSVVPMGWMRFLSSSYSLWLQERSKMGFMLSLRGMGCACSLPKMP</sequence>
<comment type="caution">
    <text evidence="1">The sequence shown here is derived from an EMBL/GenBank/DDBJ whole genome shotgun (WGS) entry which is preliminary data.</text>
</comment>
<organism evidence="1 2">
    <name type="scientific">Daphnia magna</name>
    <dbReference type="NCBI Taxonomy" id="35525"/>
    <lineage>
        <taxon>Eukaryota</taxon>
        <taxon>Metazoa</taxon>
        <taxon>Ecdysozoa</taxon>
        <taxon>Arthropoda</taxon>
        <taxon>Crustacea</taxon>
        <taxon>Branchiopoda</taxon>
        <taxon>Diplostraca</taxon>
        <taxon>Cladocera</taxon>
        <taxon>Anomopoda</taxon>
        <taxon>Daphniidae</taxon>
        <taxon>Daphnia</taxon>
    </lineage>
</organism>
<accession>A0A162RAU8</accession>